<evidence type="ECO:0000256" key="11">
    <source>
        <dbReference type="ARBA" id="ARBA00023136"/>
    </source>
</evidence>
<keyword evidence="8 13" id="KW-0812">Transmembrane</keyword>
<dbReference type="GO" id="GO:0015297">
    <property type="term" value="F:antiporter activity"/>
    <property type="evidence" value="ECO:0007669"/>
    <property type="project" value="UniProtKB-KW"/>
</dbReference>
<dbReference type="EMBL" id="QRQN01000002">
    <property type="protein sequence ID" value="RHN11595.1"/>
    <property type="molecule type" value="Genomic_DNA"/>
</dbReference>
<evidence type="ECO:0000256" key="10">
    <source>
        <dbReference type="ARBA" id="ARBA00023065"/>
    </source>
</evidence>
<evidence type="ECO:0000256" key="1">
    <source>
        <dbReference type="ARBA" id="ARBA00003408"/>
    </source>
</evidence>
<evidence type="ECO:0000256" key="3">
    <source>
        <dbReference type="ARBA" id="ARBA00010199"/>
    </source>
</evidence>
<name>A0A3R6LUH2_9FIRM</name>
<dbReference type="PANTHER" id="PTHR43298">
    <property type="entry name" value="MULTIDRUG RESISTANCE PROTEIN NORM-RELATED"/>
    <property type="match status" value="1"/>
</dbReference>
<dbReference type="InterPro" id="IPR002528">
    <property type="entry name" value="MATE_fam"/>
</dbReference>
<comment type="caution">
    <text evidence="14">The sequence shown here is derived from an EMBL/GenBank/DDBJ whole genome shotgun (WGS) entry which is preliminary data.</text>
</comment>
<feature type="transmembrane region" description="Helical" evidence="13">
    <location>
        <begin position="56"/>
        <end position="77"/>
    </location>
</feature>
<evidence type="ECO:0000256" key="2">
    <source>
        <dbReference type="ARBA" id="ARBA00004651"/>
    </source>
</evidence>
<evidence type="ECO:0000313" key="15">
    <source>
        <dbReference type="Proteomes" id="UP000283586"/>
    </source>
</evidence>
<dbReference type="GO" id="GO:0005886">
    <property type="term" value="C:plasma membrane"/>
    <property type="evidence" value="ECO:0007669"/>
    <property type="project" value="UniProtKB-SubCell"/>
</dbReference>
<feature type="transmembrane region" description="Helical" evidence="13">
    <location>
        <begin position="97"/>
        <end position="122"/>
    </location>
</feature>
<evidence type="ECO:0000256" key="12">
    <source>
        <dbReference type="ARBA" id="ARBA00031636"/>
    </source>
</evidence>
<evidence type="ECO:0000313" key="14">
    <source>
        <dbReference type="EMBL" id="RHN11595.1"/>
    </source>
</evidence>
<feature type="transmembrane region" description="Helical" evidence="13">
    <location>
        <begin position="12"/>
        <end position="36"/>
    </location>
</feature>
<organism evidence="14 15">
    <name type="scientific">Roseburia intestinalis</name>
    <dbReference type="NCBI Taxonomy" id="166486"/>
    <lineage>
        <taxon>Bacteria</taxon>
        <taxon>Bacillati</taxon>
        <taxon>Bacillota</taxon>
        <taxon>Clostridia</taxon>
        <taxon>Lachnospirales</taxon>
        <taxon>Lachnospiraceae</taxon>
        <taxon>Roseburia</taxon>
    </lineage>
</organism>
<keyword evidence="7" id="KW-1003">Cell membrane</keyword>
<keyword evidence="9 13" id="KW-1133">Transmembrane helix</keyword>
<feature type="transmembrane region" description="Helical" evidence="13">
    <location>
        <begin position="369"/>
        <end position="388"/>
    </location>
</feature>
<comment type="subcellular location">
    <subcellularLocation>
        <location evidence="2">Cell membrane</location>
        <topology evidence="2">Multi-pass membrane protein</topology>
    </subcellularLocation>
</comment>
<evidence type="ECO:0000256" key="4">
    <source>
        <dbReference type="ARBA" id="ARBA00020268"/>
    </source>
</evidence>
<reference evidence="14 15" key="1">
    <citation type="submission" date="2018-08" db="EMBL/GenBank/DDBJ databases">
        <title>A genome reference for cultivated species of the human gut microbiota.</title>
        <authorList>
            <person name="Zou Y."/>
            <person name="Xue W."/>
            <person name="Luo G."/>
        </authorList>
    </citation>
    <scope>NUCLEOTIDE SEQUENCE [LARGE SCALE GENOMIC DNA]</scope>
    <source>
        <strain evidence="14 15">AF31-21AC</strain>
    </source>
</reference>
<protein>
    <recommendedName>
        <fullName evidence="4">Probable multidrug resistance protein NorM</fullName>
    </recommendedName>
    <alternativeName>
        <fullName evidence="12">Multidrug-efflux transporter</fullName>
    </alternativeName>
</protein>
<evidence type="ECO:0000256" key="6">
    <source>
        <dbReference type="ARBA" id="ARBA00022449"/>
    </source>
</evidence>
<feature type="transmembrane region" description="Helical" evidence="13">
    <location>
        <begin position="277"/>
        <end position="296"/>
    </location>
</feature>
<comment type="function">
    <text evidence="1">Multidrug efflux pump.</text>
</comment>
<gene>
    <name evidence="14" type="ORF">DWZ31_03110</name>
</gene>
<feature type="transmembrane region" description="Helical" evidence="13">
    <location>
        <begin position="154"/>
        <end position="173"/>
    </location>
</feature>
<dbReference type="PANTHER" id="PTHR43298:SF2">
    <property type="entry name" value="FMN_FAD EXPORTER YEEO-RELATED"/>
    <property type="match status" value="1"/>
</dbReference>
<dbReference type="Proteomes" id="UP000283586">
    <property type="component" value="Unassembled WGS sequence"/>
</dbReference>
<dbReference type="InterPro" id="IPR048279">
    <property type="entry name" value="MdtK-like"/>
</dbReference>
<feature type="transmembrane region" description="Helical" evidence="13">
    <location>
        <begin position="244"/>
        <end position="265"/>
    </location>
</feature>
<evidence type="ECO:0000256" key="5">
    <source>
        <dbReference type="ARBA" id="ARBA00022448"/>
    </source>
</evidence>
<keyword evidence="11 13" id="KW-0472">Membrane</keyword>
<dbReference type="InterPro" id="IPR050222">
    <property type="entry name" value="MATE_MdtK"/>
</dbReference>
<dbReference type="GO" id="GO:0042910">
    <property type="term" value="F:xenobiotic transmembrane transporter activity"/>
    <property type="evidence" value="ECO:0007669"/>
    <property type="project" value="InterPro"/>
</dbReference>
<dbReference type="GO" id="GO:0006811">
    <property type="term" value="P:monoatomic ion transport"/>
    <property type="evidence" value="ECO:0007669"/>
    <property type="project" value="UniProtKB-KW"/>
</dbReference>
<dbReference type="PIRSF" id="PIRSF006603">
    <property type="entry name" value="DinF"/>
    <property type="match status" value="1"/>
</dbReference>
<dbReference type="Pfam" id="PF01554">
    <property type="entry name" value="MatE"/>
    <property type="match status" value="2"/>
</dbReference>
<accession>A0A3R6LUH2</accession>
<evidence type="ECO:0000256" key="13">
    <source>
        <dbReference type="SAM" id="Phobius"/>
    </source>
</evidence>
<evidence type="ECO:0000256" key="7">
    <source>
        <dbReference type="ARBA" id="ARBA00022475"/>
    </source>
</evidence>
<feature type="transmembrane region" description="Helical" evidence="13">
    <location>
        <begin position="316"/>
        <end position="338"/>
    </location>
</feature>
<keyword evidence="6" id="KW-0050">Antiport</keyword>
<keyword evidence="10" id="KW-0406">Ion transport</keyword>
<dbReference type="AlphaFoldDB" id="A0A3R6LUH2"/>
<feature type="transmembrane region" description="Helical" evidence="13">
    <location>
        <begin position="193"/>
        <end position="210"/>
    </location>
</feature>
<keyword evidence="5" id="KW-0813">Transport</keyword>
<evidence type="ECO:0000256" key="9">
    <source>
        <dbReference type="ARBA" id="ARBA00022989"/>
    </source>
</evidence>
<sequence length="402" mass="43780">MMNENKMETMPVNKLLITMAAPMVLSMLIGALYNVVDSLFVSHYGENALSAVSLAFPIQNIIIVTGTGIGVGINALLSRFLGEKKQKKVNQTALHGIILGIGFYILVLLFGIFCVKGFYMVQTNDTEIISMGVDYLTVICVFGYFGLPEMGTKGAAIATVVGQIIAMLLGLYFNLTKNTDVQFNFKSIELESYYFKGICTVGIPTIIMQSMSSIMCFGINKLLLNFSTTSTAVFGAYFKLQTFVYMATFGLNNALIPIVAFNLGAKHADRIKKVIRLSGAYSALIGLVGLIIMEMLPVQLISAFAPSEEMFSLGVTALRILGFSFVFGGVSVMTCYALQGFSRGISSLIISALRQVIILLPLASILGKAIGINGIWWSFLISETVTVIRNVRHRFQSSNPQK</sequence>
<evidence type="ECO:0000256" key="8">
    <source>
        <dbReference type="ARBA" id="ARBA00022692"/>
    </source>
</evidence>
<comment type="similarity">
    <text evidence="3">Belongs to the multi antimicrobial extrusion (MATE) (TC 2.A.66.1) family.</text>
</comment>
<proteinExistence type="inferred from homology"/>